<evidence type="ECO:0000313" key="1">
    <source>
        <dbReference type="EMBL" id="MFO2480012.1"/>
    </source>
</evidence>
<proteinExistence type="predicted"/>
<organism evidence="1 2">
    <name type="scientific">Pseudomonas imrae</name>
    <dbReference type="NCBI Taxonomy" id="2992837"/>
    <lineage>
        <taxon>Bacteria</taxon>
        <taxon>Pseudomonadati</taxon>
        <taxon>Pseudomonadota</taxon>
        <taxon>Gammaproteobacteria</taxon>
        <taxon>Pseudomonadales</taxon>
        <taxon>Pseudomonadaceae</taxon>
        <taxon>Pseudomonas</taxon>
    </lineage>
</organism>
<protein>
    <submittedName>
        <fullName evidence="1">Type II secretion system protein M</fullName>
    </submittedName>
</protein>
<reference evidence="1" key="1">
    <citation type="submission" date="2022-11" db="EMBL/GenBank/DDBJ databases">
        <title>Draft genome sequences of strains of Pseudomonas imrae sp. nov.</title>
        <authorList>
            <person name="Salva Serra F."/>
            <person name="Nimje P."/>
            <person name="Moore E.R.B."/>
            <person name="Marathe N.P."/>
        </authorList>
    </citation>
    <scope>NUCLEOTIDE SEQUENCE</scope>
    <source>
        <strain evidence="1">15FMM2</strain>
    </source>
</reference>
<name>A0ACC7PJ26_9PSED</name>
<accession>A0ACC7PJ26</accession>
<comment type="caution">
    <text evidence="1">The sequence shown here is derived from an EMBL/GenBank/DDBJ whole genome shotgun (WGS) entry which is preliminary data.</text>
</comment>
<dbReference type="EMBL" id="JAPEQY010000019">
    <property type="protein sequence ID" value="MFO2480012.1"/>
    <property type="molecule type" value="Genomic_DNA"/>
</dbReference>
<gene>
    <name evidence="1" type="ORF">OOJ96_21720</name>
</gene>
<keyword evidence="2" id="KW-1185">Reference proteome</keyword>
<dbReference type="Proteomes" id="UP001637618">
    <property type="component" value="Unassembled WGS sequence"/>
</dbReference>
<sequence length="180" mass="19427">MNKRVTATYQRLHGQFRGVWIGLAPREKRLLGGGTAVLAGMLVWLLLIAPALKQIEYWQVETPKLRTQADTLQVLLQGVAMGAAVGTGQDLQAALRQSLDSSGLQGLYQLQALEPGGWRLTFDKAPADAVVSWLVANPRAFFLEVSEARLQRAGDVVENPAGHLSGTVRMDQAPGAKEAS</sequence>
<evidence type="ECO:0000313" key="2">
    <source>
        <dbReference type="Proteomes" id="UP001637618"/>
    </source>
</evidence>